<dbReference type="InterPro" id="IPR001849">
    <property type="entry name" value="PH_domain"/>
</dbReference>
<dbReference type="SMART" id="SM00233">
    <property type="entry name" value="PH"/>
    <property type="match status" value="1"/>
</dbReference>
<keyword evidence="4" id="KW-1185">Reference proteome</keyword>
<gene>
    <name evidence="3" type="ORF">GSI_12940</name>
</gene>
<dbReference type="AlphaFoldDB" id="A0A2G8RU65"/>
<feature type="region of interest" description="Disordered" evidence="1">
    <location>
        <begin position="42"/>
        <end position="77"/>
    </location>
</feature>
<dbReference type="OrthoDB" id="2123378at2759"/>
<protein>
    <recommendedName>
        <fullName evidence="2">PH domain-containing protein</fullName>
    </recommendedName>
</protein>
<dbReference type="PROSITE" id="PS50003">
    <property type="entry name" value="PH_DOMAIN"/>
    <property type="match status" value="1"/>
</dbReference>
<dbReference type="STRING" id="1077348.A0A2G8RU65"/>
<dbReference type="InterPro" id="IPR011993">
    <property type="entry name" value="PH-like_dom_sf"/>
</dbReference>
<dbReference type="SUPFAM" id="SSF50729">
    <property type="entry name" value="PH domain-like"/>
    <property type="match status" value="1"/>
</dbReference>
<sequence length="431" mass="49666">MSAKKLRSKFDFKFVLPLSRQRPSIEIDPDFSEKMFRRHIPESIPPPAILPASVDSHPPPPPPPPKDPDTARTYSLYSPNGAEWGDVRYSVMSSPVSNITHSPSGLSDATNKSHIVALSTQVRPLPHTSKLPPPPDEMGILPPIPPKPSHPRTTTSRIPIPSGRVLSYQRRAATISTPEEAESRRRELARRKEQEEQEAIREEALRQARLKYEKEQLLIQAAREEQERKTTLEQELRRAAEERRKREAIEREADALAGMVVAEKKRQEREKRRRETQKAQRVRQELEEQRLAKEQKRQAWRERVVKQRRALAAELETQKTKGSRGLTILLTGWLTVQSEDFLSYKRRFFQLREDSLLLFKDAEDDGKPVENVQMSSIEQIREWEDGYEDLAGISHSFALEIRGYHDPWTMFTDSSEDKEKLLALLSSRLGA</sequence>
<evidence type="ECO:0000313" key="4">
    <source>
        <dbReference type="Proteomes" id="UP000230002"/>
    </source>
</evidence>
<feature type="compositionally biased region" description="Basic and acidic residues" evidence="1">
    <location>
        <begin position="181"/>
        <end position="197"/>
    </location>
</feature>
<dbReference type="CDD" id="cd00821">
    <property type="entry name" value="PH"/>
    <property type="match status" value="1"/>
</dbReference>
<feature type="region of interest" description="Disordered" evidence="1">
    <location>
        <begin position="170"/>
        <end position="197"/>
    </location>
</feature>
<dbReference type="Gene3D" id="2.30.29.30">
    <property type="entry name" value="Pleckstrin-homology domain (PH domain)/Phosphotyrosine-binding domain (PTB)"/>
    <property type="match status" value="1"/>
</dbReference>
<organism evidence="3 4">
    <name type="scientific">Ganoderma sinense ZZ0214-1</name>
    <dbReference type="NCBI Taxonomy" id="1077348"/>
    <lineage>
        <taxon>Eukaryota</taxon>
        <taxon>Fungi</taxon>
        <taxon>Dikarya</taxon>
        <taxon>Basidiomycota</taxon>
        <taxon>Agaricomycotina</taxon>
        <taxon>Agaricomycetes</taxon>
        <taxon>Polyporales</taxon>
        <taxon>Polyporaceae</taxon>
        <taxon>Ganoderma</taxon>
    </lineage>
</organism>
<dbReference type="EMBL" id="AYKW01000056">
    <property type="protein sequence ID" value="PIL25051.1"/>
    <property type="molecule type" value="Genomic_DNA"/>
</dbReference>
<name>A0A2G8RU65_9APHY</name>
<accession>A0A2G8RU65</accession>
<reference evidence="3 4" key="1">
    <citation type="journal article" date="2015" name="Sci. Rep.">
        <title>Chromosome-level genome map provides insights into diverse defense mechanisms in the medicinal fungus Ganoderma sinense.</title>
        <authorList>
            <person name="Zhu Y."/>
            <person name="Xu J."/>
            <person name="Sun C."/>
            <person name="Zhou S."/>
            <person name="Xu H."/>
            <person name="Nelson D.R."/>
            <person name="Qian J."/>
            <person name="Song J."/>
            <person name="Luo H."/>
            <person name="Xiang L."/>
            <person name="Li Y."/>
            <person name="Xu Z."/>
            <person name="Ji A."/>
            <person name="Wang L."/>
            <person name="Lu S."/>
            <person name="Hayward A."/>
            <person name="Sun W."/>
            <person name="Li X."/>
            <person name="Schwartz D.C."/>
            <person name="Wang Y."/>
            <person name="Chen S."/>
        </authorList>
    </citation>
    <scope>NUCLEOTIDE SEQUENCE [LARGE SCALE GENOMIC DNA]</scope>
    <source>
        <strain evidence="3 4">ZZ0214-1</strain>
    </source>
</reference>
<feature type="domain" description="PH" evidence="2">
    <location>
        <begin position="327"/>
        <end position="430"/>
    </location>
</feature>
<dbReference type="Proteomes" id="UP000230002">
    <property type="component" value="Unassembled WGS sequence"/>
</dbReference>
<evidence type="ECO:0000259" key="2">
    <source>
        <dbReference type="PROSITE" id="PS50003"/>
    </source>
</evidence>
<comment type="caution">
    <text evidence="3">The sequence shown here is derived from an EMBL/GenBank/DDBJ whole genome shotgun (WGS) entry which is preliminary data.</text>
</comment>
<proteinExistence type="predicted"/>
<evidence type="ECO:0000256" key="1">
    <source>
        <dbReference type="SAM" id="MobiDB-lite"/>
    </source>
</evidence>
<dbReference type="Pfam" id="PF00169">
    <property type="entry name" value="PH"/>
    <property type="match status" value="1"/>
</dbReference>
<evidence type="ECO:0000313" key="3">
    <source>
        <dbReference type="EMBL" id="PIL25051.1"/>
    </source>
</evidence>